<reference evidence="2" key="1">
    <citation type="submission" date="2019-08" db="EMBL/GenBank/DDBJ databases">
        <title>Limnoglobus roseus gen. nov., sp. nov., a novel freshwater planctomycete with a giant genome from the family Gemmataceae.</title>
        <authorList>
            <person name="Kulichevskaya I.S."/>
            <person name="Naumoff D.G."/>
            <person name="Miroshnikov K."/>
            <person name="Ivanova A."/>
            <person name="Philippov D.A."/>
            <person name="Hakobyan A."/>
            <person name="Rijpstra I.C."/>
            <person name="Sinninghe Damste J.S."/>
            <person name="Liesack W."/>
            <person name="Dedysh S.N."/>
        </authorList>
    </citation>
    <scope>NUCLEOTIDE SEQUENCE [LARGE SCALE GENOMIC DNA]</scope>
    <source>
        <strain evidence="2">PX52</strain>
    </source>
</reference>
<organism evidence="1 2">
    <name type="scientific">Limnoglobus roseus</name>
    <dbReference type="NCBI Taxonomy" id="2598579"/>
    <lineage>
        <taxon>Bacteria</taxon>
        <taxon>Pseudomonadati</taxon>
        <taxon>Planctomycetota</taxon>
        <taxon>Planctomycetia</taxon>
        <taxon>Gemmatales</taxon>
        <taxon>Gemmataceae</taxon>
        <taxon>Limnoglobus</taxon>
    </lineage>
</organism>
<dbReference type="KEGG" id="lrs:PX52LOC_07192"/>
<gene>
    <name evidence="1" type="ORF">PX52LOC_07192</name>
</gene>
<name>A0A5C1AS99_9BACT</name>
<accession>A0A5C1AS99</accession>
<keyword evidence="2" id="KW-1185">Reference proteome</keyword>
<protein>
    <submittedName>
        <fullName evidence="1">Uncharacterized protein</fullName>
    </submittedName>
</protein>
<sequence length="58" mass="6774">MRIAASDLMYGMGLLRVYDNFLVRPKQPRSFCTRWVGVKGFFRSWLEECLGVPHGHFP</sequence>
<dbReference type="Proteomes" id="UP000324974">
    <property type="component" value="Chromosome"/>
</dbReference>
<dbReference type="EMBL" id="CP042425">
    <property type="protein sequence ID" value="QEL20104.1"/>
    <property type="molecule type" value="Genomic_DNA"/>
</dbReference>
<evidence type="ECO:0000313" key="1">
    <source>
        <dbReference type="EMBL" id="QEL20104.1"/>
    </source>
</evidence>
<evidence type="ECO:0000313" key="2">
    <source>
        <dbReference type="Proteomes" id="UP000324974"/>
    </source>
</evidence>
<proteinExistence type="predicted"/>
<dbReference type="AlphaFoldDB" id="A0A5C1AS99"/>